<organism evidence="5 6">
    <name type="scientific">Pacificibacter marinus</name>
    <dbReference type="NCBI Taxonomy" id="658057"/>
    <lineage>
        <taxon>Bacteria</taxon>
        <taxon>Pseudomonadati</taxon>
        <taxon>Pseudomonadota</taxon>
        <taxon>Alphaproteobacteria</taxon>
        <taxon>Rhodobacterales</taxon>
        <taxon>Roseobacteraceae</taxon>
        <taxon>Pacificibacter</taxon>
    </lineage>
</organism>
<dbReference type="NCBIfam" id="TIGR00229">
    <property type="entry name" value="sensory_box"/>
    <property type="match status" value="1"/>
</dbReference>
<dbReference type="SMART" id="SM00421">
    <property type="entry name" value="HTH_LUXR"/>
    <property type="match status" value="1"/>
</dbReference>
<dbReference type="EMBL" id="FWFW01000001">
    <property type="protein sequence ID" value="SLN14398.1"/>
    <property type="molecule type" value="Genomic_DNA"/>
</dbReference>
<dbReference type="PRINTS" id="PR00038">
    <property type="entry name" value="HTHLUXR"/>
</dbReference>
<dbReference type="InterPro" id="IPR035965">
    <property type="entry name" value="PAS-like_dom_sf"/>
</dbReference>
<gene>
    <name evidence="5" type="primary">uhpA</name>
    <name evidence="5" type="ORF">PAM7971_00239</name>
</gene>
<dbReference type="PROSITE" id="PS00622">
    <property type="entry name" value="HTH_LUXR_1"/>
    <property type="match status" value="1"/>
</dbReference>
<dbReference type="GO" id="GO:0006355">
    <property type="term" value="P:regulation of DNA-templated transcription"/>
    <property type="evidence" value="ECO:0007669"/>
    <property type="project" value="InterPro"/>
</dbReference>
<reference evidence="5 6" key="1">
    <citation type="submission" date="2017-03" db="EMBL/GenBank/DDBJ databases">
        <authorList>
            <person name="Afonso C.L."/>
            <person name="Miller P.J."/>
            <person name="Scott M.A."/>
            <person name="Spackman E."/>
            <person name="Goraichik I."/>
            <person name="Dimitrov K.M."/>
            <person name="Suarez D.L."/>
            <person name="Swayne D.E."/>
        </authorList>
    </citation>
    <scope>NUCLEOTIDE SEQUENCE [LARGE SCALE GENOMIC DNA]</scope>
    <source>
        <strain evidence="5 6">CECT 7971</strain>
    </source>
</reference>
<dbReference type="RefSeq" id="WP_085847155.1">
    <property type="nucleotide sequence ID" value="NZ_FNZV01000001.1"/>
</dbReference>
<protein>
    <submittedName>
        <fullName evidence="5">Transcriptional regulatory protein UhpA</fullName>
    </submittedName>
</protein>
<proteinExistence type="predicted"/>
<dbReference type="PROSITE" id="PS50043">
    <property type="entry name" value="HTH_LUXR_2"/>
    <property type="match status" value="1"/>
</dbReference>
<evidence type="ECO:0000313" key="6">
    <source>
        <dbReference type="Proteomes" id="UP000193307"/>
    </source>
</evidence>
<dbReference type="AlphaFoldDB" id="A0A1Y5RCL2"/>
<dbReference type="InterPro" id="IPR016032">
    <property type="entry name" value="Sig_transdc_resp-reg_C-effctor"/>
</dbReference>
<evidence type="ECO:0000313" key="5">
    <source>
        <dbReference type="EMBL" id="SLN14398.1"/>
    </source>
</evidence>
<dbReference type="CDD" id="cd06170">
    <property type="entry name" value="LuxR_C_like"/>
    <property type="match status" value="1"/>
</dbReference>
<dbReference type="PANTHER" id="PTHR44688:SF16">
    <property type="entry name" value="DNA-BINDING TRANSCRIPTIONAL ACTIVATOR DEVR_DOSR"/>
    <property type="match status" value="1"/>
</dbReference>
<keyword evidence="3" id="KW-0804">Transcription</keyword>
<dbReference type="STRING" id="658057.SAMN04488032_101408"/>
<evidence type="ECO:0000256" key="3">
    <source>
        <dbReference type="ARBA" id="ARBA00023163"/>
    </source>
</evidence>
<dbReference type="Gene3D" id="1.10.10.10">
    <property type="entry name" value="Winged helix-like DNA-binding domain superfamily/Winged helix DNA-binding domain"/>
    <property type="match status" value="1"/>
</dbReference>
<evidence type="ECO:0000256" key="1">
    <source>
        <dbReference type="ARBA" id="ARBA00023015"/>
    </source>
</evidence>
<keyword evidence="6" id="KW-1185">Reference proteome</keyword>
<dbReference type="InterPro" id="IPR000792">
    <property type="entry name" value="Tscrpt_reg_LuxR_C"/>
</dbReference>
<dbReference type="SMART" id="SM00091">
    <property type="entry name" value="PAS"/>
    <property type="match status" value="1"/>
</dbReference>
<feature type="domain" description="HTH luxR-type" evidence="4">
    <location>
        <begin position="115"/>
        <end position="180"/>
    </location>
</feature>
<dbReference type="InterPro" id="IPR036388">
    <property type="entry name" value="WH-like_DNA-bd_sf"/>
</dbReference>
<evidence type="ECO:0000256" key="2">
    <source>
        <dbReference type="ARBA" id="ARBA00023125"/>
    </source>
</evidence>
<dbReference type="OrthoDB" id="9782655at2"/>
<keyword evidence="1" id="KW-0805">Transcription regulation</keyword>
<name>A0A1Y5RCL2_9RHOB</name>
<dbReference type="GO" id="GO:0003677">
    <property type="term" value="F:DNA binding"/>
    <property type="evidence" value="ECO:0007669"/>
    <property type="project" value="UniProtKB-KW"/>
</dbReference>
<dbReference type="Gene3D" id="3.30.450.20">
    <property type="entry name" value="PAS domain"/>
    <property type="match status" value="1"/>
</dbReference>
<evidence type="ECO:0000259" key="4">
    <source>
        <dbReference type="PROSITE" id="PS50043"/>
    </source>
</evidence>
<dbReference type="Pfam" id="PF13426">
    <property type="entry name" value="PAS_9"/>
    <property type="match status" value="1"/>
</dbReference>
<keyword evidence="2" id="KW-0238">DNA-binding</keyword>
<dbReference type="CDD" id="cd00130">
    <property type="entry name" value="PAS"/>
    <property type="match status" value="1"/>
</dbReference>
<dbReference type="PANTHER" id="PTHR44688">
    <property type="entry name" value="DNA-BINDING TRANSCRIPTIONAL ACTIVATOR DEVR_DOSR"/>
    <property type="match status" value="1"/>
</dbReference>
<dbReference type="Pfam" id="PF00196">
    <property type="entry name" value="GerE"/>
    <property type="match status" value="1"/>
</dbReference>
<sequence length="180" mass="20568">MIDFTTLAFDHAPIGIVLSEDRVIKRCNATFATMLGYRAEDIQGQSFRMFYGSDEEYQRIREVGIAALKRNQDYSDERLLRHCNGDNIWCRFRAHSLTPDAPLARIILSYALISDSAQPITLSKRERQVLGLMNQGMTSKEIARDLTLSPRTIEDVRARLIKRFGVRRSADLLGRMTELG</sequence>
<dbReference type="SUPFAM" id="SSF55785">
    <property type="entry name" value="PYP-like sensor domain (PAS domain)"/>
    <property type="match status" value="1"/>
</dbReference>
<dbReference type="InterPro" id="IPR000014">
    <property type="entry name" value="PAS"/>
</dbReference>
<dbReference type="SUPFAM" id="SSF46894">
    <property type="entry name" value="C-terminal effector domain of the bipartite response regulators"/>
    <property type="match status" value="1"/>
</dbReference>
<accession>A0A1Y5RCL2</accession>
<dbReference type="Proteomes" id="UP000193307">
    <property type="component" value="Unassembled WGS sequence"/>
</dbReference>